<dbReference type="Proteomes" id="UP000006296">
    <property type="component" value="Chromosome"/>
</dbReference>
<dbReference type="KEGG" id="amg:AMEC673_06325"/>
<evidence type="ECO:0000313" key="2">
    <source>
        <dbReference type="Proteomes" id="UP000006296"/>
    </source>
</evidence>
<proteinExistence type="predicted"/>
<sequence>MLLNLHYVYQSEQLIPLINSNLNTKSYTGDIIMPTDAQLLIGKVLQIKDKIIAKRHCIPSDLKAEWNTLNEQTACFESEALYRSAVKGQEMNKHIDYSGSVKELSQLVKQLKTLNKKVNVTRVHH</sequence>
<dbReference type="EMBL" id="CP003844">
    <property type="protein sequence ID" value="AFT73960.1"/>
    <property type="molecule type" value="Genomic_DNA"/>
</dbReference>
<protein>
    <submittedName>
        <fullName evidence="1">Uncharacterized protein</fullName>
    </submittedName>
</protein>
<dbReference type="AlphaFoldDB" id="A0AB32ZWP5"/>
<accession>A0AB32ZWP5</accession>
<reference evidence="2" key="1">
    <citation type="journal article" date="2012" name="Sci. Rep.">
        <title>Genomes of surface isolates of Alteromonas macleodii: the life of a widespread marine opportunistic copiotroph.</title>
        <authorList>
            <person name="Lopez-Perez M."/>
            <person name="Gonzaga A."/>
            <person name="Martin-Cuadrado A.B."/>
            <person name="Onyshchenko O."/>
            <person name="Ghavidel A."/>
            <person name="Ghai R."/>
            <person name="Rodriguez-Valera F."/>
        </authorList>
    </citation>
    <scope>NUCLEOTIDE SEQUENCE [LARGE SCALE GENOMIC DNA]</scope>
    <source>
        <strain evidence="2">English Channel 673</strain>
    </source>
</reference>
<gene>
    <name evidence="1" type="ordered locus">AMEC673_06325</name>
</gene>
<organism evidence="1 2">
    <name type="scientific">Alteromonas macleodii (strain English Channel 673)</name>
    <dbReference type="NCBI Taxonomy" id="1004788"/>
    <lineage>
        <taxon>Bacteria</taxon>
        <taxon>Pseudomonadati</taxon>
        <taxon>Pseudomonadota</taxon>
        <taxon>Gammaproteobacteria</taxon>
        <taxon>Alteromonadales</taxon>
        <taxon>Alteromonadaceae</taxon>
        <taxon>Alteromonas/Salinimonas group</taxon>
        <taxon>Alteromonas</taxon>
    </lineage>
</organism>
<evidence type="ECO:0000313" key="1">
    <source>
        <dbReference type="EMBL" id="AFT73960.1"/>
    </source>
</evidence>
<name>A0AB32ZWP5_ALTME</name>